<evidence type="ECO:0008006" key="4">
    <source>
        <dbReference type="Google" id="ProtNLM"/>
    </source>
</evidence>
<reference evidence="2 3" key="1">
    <citation type="submission" date="2017-05" db="EMBL/GenBank/DDBJ databases">
        <authorList>
            <person name="Varghese N."/>
            <person name="Submissions S."/>
        </authorList>
    </citation>
    <scope>NUCLEOTIDE SEQUENCE [LARGE SCALE GENOMIC DNA]</scope>
    <source>
        <strain evidence="2 3">DSM 21194</strain>
    </source>
</reference>
<evidence type="ECO:0000256" key="1">
    <source>
        <dbReference type="SAM" id="MobiDB-lite"/>
    </source>
</evidence>
<protein>
    <recommendedName>
        <fullName evidence="4">TonB dependent receptor</fullName>
    </recommendedName>
</protein>
<sequence length="137" mass="15533">MNTLRLESLRGYTNQTTDVLDRWTPDNPQTDVPRASRQRNSASQTAMRAISSRLIEDGSYLRLKIITLGYTLPVSWVQRFGNRSLRLYISGQNLFTLTSYSGYDPEVSSYNNLGNMGADYGTYPKARTYLMGVKLGF</sequence>
<organism evidence="2 3">
    <name type="scientific">Fodinibius sediminis</name>
    <dbReference type="NCBI Taxonomy" id="1214077"/>
    <lineage>
        <taxon>Bacteria</taxon>
        <taxon>Pseudomonadati</taxon>
        <taxon>Balneolota</taxon>
        <taxon>Balneolia</taxon>
        <taxon>Balneolales</taxon>
        <taxon>Balneolaceae</taxon>
        <taxon>Fodinibius</taxon>
    </lineage>
</organism>
<dbReference type="AlphaFoldDB" id="A0A521AAI7"/>
<dbReference type="Proteomes" id="UP000317593">
    <property type="component" value="Unassembled WGS sequence"/>
</dbReference>
<keyword evidence="3" id="KW-1185">Reference proteome</keyword>
<gene>
    <name evidence="2" type="ORF">SAMN06265218_1018</name>
</gene>
<name>A0A521AAI7_9BACT</name>
<evidence type="ECO:0000313" key="3">
    <source>
        <dbReference type="Proteomes" id="UP000317593"/>
    </source>
</evidence>
<feature type="region of interest" description="Disordered" evidence="1">
    <location>
        <begin position="18"/>
        <end position="44"/>
    </location>
</feature>
<evidence type="ECO:0000313" key="2">
    <source>
        <dbReference type="EMBL" id="SMO31828.1"/>
    </source>
</evidence>
<dbReference type="OrthoDB" id="9768177at2"/>
<proteinExistence type="predicted"/>
<accession>A0A521AAI7</accession>
<dbReference type="RefSeq" id="WP_142712500.1">
    <property type="nucleotide sequence ID" value="NZ_FXTH01000001.1"/>
</dbReference>
<dbReference type="EMBL" id="FXTH01000001">
    <property type="protein sequence ID" value="SMO31828.1"/>
    <property type="molecule type" value="Genomic_DNA"/>
</dbReference>